<reference evidence="1" key="1">
    <citation type="submission" date="2014-11" db="EMBL/GenBank/DDBJ databases">
        <authorList>
            <person name="Amaro Gonzalez C."/>
        </authorList>
    </citation>
    <scope>NUCLEOTIDE SEQUENCE</scope>
</reference>
<dbReference type="EMBL" id="GBXM01020537">
    <property type="protein sequence ID" value="JAH88040.1"/>
    <property type="molecule type" value="Transcribed_RNA"/>
</dbReference>
<name>A0A0E9WEN5_ANGAN</name>
<organism evidence="1">
    <name type="scientific">Anguilla anguilla</name>
    <name type="common">European freshwater eel</name>
    <name type="synonym">Muraena anguilla</name>
    <dbReference type="NCBI Taxonomy" id="7936"/>
    <lineage>
        <taxon>Eukaryota</taxon>
        <taxon>Metazoa</taxon>
        <taxon>Chordata</taxon>
        <taxon>Craniata</taxon>
        <taxon>Vertebrata</taxon>
        <taxon>Euteleostomi</taxon>
        <taxon>Actinopterygii</taxon>
        <taxon>Neopterygii</taxon>
        <taxon>Teleostei</taxon>
        <taxon>Anguilliformes</taxon>
        <taxon>Anguillidae</taxon>
        <taxon>Anguilla</taxon>
    </lineage>
</organism>
<accession>A0A0E9WEN5</accession>
<protein>
    <submittedName>
        <fullName evidence="1">Uncharacterized protein</fullName>
    </submittedName>
</protein>
<evidence type="ECO:0000313" key="1">
    <source>
        <dbReference type="EMBL" id="JAH88040.1"/>
    </source>
</evidence>
<sequence length="40" mass="4047">MELDECGTGAASAVGLGLAGALTLPLALRTGHSFFQCPNR</sequence>
<proteinExistence type="predicted"/>
<dbReference type="AlphaFoldDB" id="A0A0E9WEN5"/>
<reference evidence="1" key="2">
    <citation type="journal article" date="2015" name="Fish Shellfish Immunol.">
        <title>Early steps in the European eel (Anguilla anguilla)-Vibrio vulnificus interaction in the gills: Role of the RtxA13 toxin.</title>
        <authorList>
            <person name="Callol A."/>
            <person name="Pajuelo D."/>
            <person name="Ebbesson L."/>
            <person name="Teles M."/>
            <person name="MacKenzie S."/>
            <person name="Amaro C."/>
        </authorList>
    </citation>
    <scope>NUCLEOTIDE SEQUENCE</scope>
</reference>